<dbReference type="InterPro" id="IPR007275">
    <property type="entry name" value="YTH_domain"/>
</dbReference>
<dbReference type="PROSITE" id="PS50082">
    <property type="entry name" value="WD_REPEATS_2"/>
    <property type="match status" value="20"/>
</dbReference>
<evidence type="ECO:0000256" key="9">
    <source>
        <dbReference type="ARBA" id="ARBA00023157"/>
    </source>
</evidence>
<keyword evidence="16" id="KW-0479">Metal-binding</keyword>
<feature type="repeat" description="WD" evidence="15">
    <location>
        <begin position="800"/>
        <end position="842"/>
    </location>
</feature>
<evidence type="ECO:0000256" key="3">
    <source>
        <dbReference type="ARBA" id="ARBA00010031"/>
    </source>
</evidence>
<comment type="function">
    <text evidence="13">Involved in mitochondrial fission. Acts as an adapter protein required to form mitochondrial fission complexes. Formation of these complexes is required to promote constriction and fission of the mitochondrial compartment at a late step in mitochondrial division.</text>
</comment>
<feature type="repeat" description="WD" evidence="15">
    <location>
        <begin position="421"/>
        <end position="462"/>
    </location>
</feature>
<dbReference type="InterPro" id="IPR035979">
    <property type="entry name" value="RBD_domain_sf"/>
</dbReference>
<keyword evidence="6" id="KW-0336">GPI-anchor</keyword>
<feature type="binding site" description="axial binding residue" evidence="16">
    <location>
        <position position="1864"/>
    </location>
    <ligand>
        <name>heme</name>
        <dbReference type="ChEBI" id="CHEBI:30413"/>
    </ligand>
    <ligandPart>
        <name>Fe</name>
        <dbReference type="ChEBI" id="CHEBI:18248"/>
    </ligandPart>
</feature>
<dbReference type="Pfam" id="PF05730">
    <property type="entry name" value="CFEM"/>
    <property type="match status" value="1"/>
</dbReference>
<keyword evidence="23" id="KW-1185">Reference proteome</keyword>
<feature type="repeat" description="WD" evidence="15">
    <location>
        <begin position="1054"/>
        <end position="1095"/>
    </location>
</feature>
<evidence type="ECO:0000256" key="14">
    <source>
        <dbReference type="PROSITE-ProRule" id="PRU00176"/>
    </source>
</evidence>
<dbReference type="InterPro" id="IPR011044">
    <property type="entry name" value="Quino_amine_DH_bsu"/>
</dbReference>
<dbReference type="InterPro" id="IPR019775">
    <property type="entry name" value="WD40_repeat_CS"/>
</dbReference>
<proteinExistence type="inferred from homology"/>
<feature type="transmembrane region" description="Helical" evidence="18">
    <location>
        <begin position="1925"/>
        <end position="1947"/>
    </location>
</feature>
<feature type="disulfide bond" evidence="16">
    <location>
        <begin position="1850"/>
        <end position="1881"/>
    </location>
</feature>
<evidence type="ECO:0000256" key="2">
    <source>
        <dbReference type="ARBA" id="ARBA00004613"/>
    </source>
</evidence>
<dbReference type="InterPro" id="IPR057720">
    <property type="entry name" value="RRM_YTH1"/>
</dbReference>
<dbReference type="PANTHER" id="PTHR22847">
    <property type="entry name" value="WD40 REPEAT PROTEIN"/>
    <property type="match status" value="1"/>
</dbReference>
<evidence type="ECO:0000256" key="10">
    <source>
        <dbReference type="ARBA" id="ARBA00023288"/>
    </source>
</evidence>
<keyword evidence="18" id="KW-0812">Transmembrane</keyword>
<dbReference type="InterPro" id="IPR001680">
    <property type="entry name" value="WD40_rpt"/>
</dbReference>
<dbReference type="GO" id="GO:0005634">
    <property type="term" value="C:nucleus"/>
    <property type="evidence" value="ECO:0007669"/>
    <property type="project" value="TreeGrafter"/>
</dbReference>
<feature type="domain" description="YTH" evidence="20">
    <location>
        <begin position="2192"/>
        <end position="2383"/>
    </location>
</feature>
<evidence type="ECO:0000256" key="5">
    <source>
        <dbReference type="ARBA" id="ARBA00022574"/>
    </source>
</evidence>
<dbReference type="Gene3D" id="3.40.50.1580">
    <property type="entry name" value="Nucleoside phosphorylase domain"/>
    <property type="match status" value="1"/>
</dbReference>
<evidence type="ECO:0000256" key="4">
    <source>
        <dbReference type="ARBA" id="ARBA00022525"/>
    </source>
</evidence>
<dbReference type="PROSITE" id="PS52012">
    <property type="entry name" value="CFEM"/>
    <property type="match status" value="1"/>
</dbReference>
<dbReference type="SUPFAM" id="SSF50978">
    <property type="entry name" value="WD40 repeat-like"/>
    <property type="match status" value="3"/>
</dbReference>
<dbReference type="Gene3D" id="3.30.70.330">
    <property type="match status" value="1"/>
</dbReference>
<feature type="repeat" description="WD" evidence="15">
    <location>
        <begin position="1181"/>
        <end position="1222"/>
    </location>
</feature>
<dbReference type="PROSITE" id="PS50294">
    <property type="entry name" value="WD_REPEATS_REGION"/>
    <property type="match status" value="16"/>
</dbReference>
<evidence type="ECO:0000256" key="8">
    <source>
        <dbReference type="ARBA" id="ARBA00022737"/>
    </source>
</evidence>
<protein>
    <recommendedName>
        <fullName evidence="12">Mitochondrial division protein 1</fullName>
    </recommendedName>
</protein>
<keyword evidence="18" id="KW-0472">Membrane</keyword>
<feature type="disulfide bond" evidence="16">
    <location>
        <begin position="1869"/>
        <end position="1902"/>
    </location>
</feature>
<dbReference type="GO" id="GO:1990234">
    <property type="term" value="C:transferase complex"/>
    <property type="evidence" value="ECO:0007669"/>
    <property type="project" value="UniProtKB-ARBA"/>
</dbReference>
<feature type="repeat" description="WD" evidence="15">
    <location>
        <begin position="1138"/>
        <end position="1180"/>
    </location>
</feature>
<feature type="repeat" description="WD" evidence="15">
    <location>
        <begin position="885"/>
        <end position="926"/>
    </location>
</feature>
<dbReference type="InterPro" id="IPR000504">
    <property type="entry name" value="RRM_dom"/>
</dbReference>
<dbReference type="PANTHER" id="PTHR22847:SF637">
    <property type="entry name" value="WD REPEAT DOMAIN 5B"/>
    <property type="match status" value="1"/>
</dbReference>
<dbReference type="InterPro" id="IPR008427">
    <property type="entry name" value="Extracellular_membr_CFEM_dom"/>
</dbReference>
<comment type="subcellular location">
    <subcellularLocation>
        <location evidence="1">Membrane</location>
        <topology evidence="1">Lipid-anchor</topology>
        <topology evidence="1">GPI-anchor</topology>
    </subcellularLocation>
    <subcellularLocation>
        <location evidence="2">Secreted</location>
    </subcellularLocation>
</comment>
<evidence type="ECO:0000256" key="13">
    <source>
        <dbReference type="ARBA" id="ARBA00043913"/>
    </source>
</evidence>
<evidence type="ECO:0000256" key="1">
    <source>
        <dbReference type="ARBA" id="ARBA00004589"/>
    </source>
</evidence>
<keyword evidence="6" id="KW-0325">Glycoprotein</keyword>
<evidence type="ECO:0000259" key="21">
    <source>
        <dbReference type="PROSITE" id="PS52012"/>
    </source>
</evidence>
<evidence type="ECO:0000256" key="7">
    <source>
        <dbReference type="ARBA" id="ARBA00022729"/>
    </source>
</evidence>
<dbReference type="Pfam" id="PF00400">
    <property type="entry name" value="WD40"/>
    <property type="match status" value="16"/>
</dbReference>
<dbReference type="GO" id="GO:0046872">
    <property type="term" value="F:metal ion binding"/>
    <property type="evidence" value="ECO:0007669"/>
    <property type="project" value="UniProtKB-UniRule"/>
</dbReference>
<dbReference type="Pfam" id="PF25173">
    <property type="entry name" value="Beta-prop_WDR3_1st"/>
    <property type="match status" value="1"/>
</dbReference>
<dbReference type="Gene3D" id="2.130.10.10">
    <property type="entry name" value="YVTN repeat-like/Quinoprotein amine dehydrogenase"/>
    <property type="match status" value="8"/>
</dbReference>
<dbReference type="InterPro" id="IPR036322">
    <property type="entry name" value="WD40_repeat_dom_sf"/>
</dbReference>
<keyword evidence="10" id="KW-0449">Lipoprotein</keyword>
<keyword evidence="18" id="KW-1133">Transmembrane helix</keyword>
<dbReference type="GO" id="GO:0098552">
    <property type="term" value="C:side of membrane"/>
    <property type="evidence" value="ECO:0007669"/>
    <property type="project" value="UniProtKB-KW"/>
</dbReference>
<evidence type="ECO:0000256" key="15">
    <source>
        <dbReference type="PROSITE-ProRule" id="PRU00221"/>
    </source>
</evidence>
<dbReference type="PRINTS" id="PR00320">
    <property type="entry name" value="GPROTEINBRPT"/>
</dbReference>
<reference evidence="22" key="1">
    <citation type="submission" date="2023-01" db="EMBL/GenBank/DDBJ databases">
        <title>The chitinases involved in constricting ring structure development in the nematode-trapping fungus Drechslerella dactyloides.</title>
        <authorList>
            <person name="Wang R."/>
            <person name="Zhang L."/>
            <person name="Tang P."/>
            <person name="Li S."/>
            <person name="Liang L."/>
        </authorList>
    </citation>
    <scope>NUCLEOTIDE SEQUENCE</scope>
    <source>
        <strain evidence="22">YMF1.00031</strain>
    </source>
</reference>
<evidence type="ECO:0000256" key="18">
    <source>
        <dbReference type="SAM" id="Phobius"/>
    </source>
</evidence>
<keyword evidence="14" id="KW-0694">RNA-binding</keyword>
<dbReference type="PROSITE" id="PS00678">
    <property type="entry name" value="WD_REPEATS_1"/>
    <property type="match status" value="7"/>
</dbReference>
<comment type="similarity">
    <text evidence="3">Belongs to the RBT5 family.</text>
</comment>
<evidence type="ECO:0000313" key="23">
    <source>
        <dbReference type="Proteomes" id="UP001221413"/>
    </source>
</evidence>
<dbReference type="InterPro" id="IPR020472">
    <property type="entry name" value="WD40_PAC1"/>
</dbReference>
<feature type="disulfide bond" evidence="16">
    <location>
        <begin position="1846"/>
        <end position="1886"/>
    </location>
</feature>
<dbReference type="Gene3D" id="3.10.590.10">
    <property type="entry name" value="ph1033 like domains"/>
    <property type="match status" value="1"/>
</dbReference>
<sequence>MATELKKSDYSVGWICAISIELAAVLAILDEIHPQLEIPTGGDNLYKFGRIGRHNIVIAWLPEGRYGITRAGIAAAHMRLTFTGLRFGLMVGVGGGAPSEENDIRLGDLVVSQPTGVSGGVVQYDFGKAMENGEFVRTGSLNAPPLILLSAVSFTKARNQAELGKKISDTAEEVGEKDTRFRYPGQDTDRLFRADYNHVAGKGRQSEPCKGCDSSKVIIRSERQYDHPYIHYGIIASGNQVMKDGMKRDRISAEIGALVFEMEAAGLMDDFPCLVIRGICDYSDGHKNEGWQGYSALVAAIYAKELILQIPAATKYEDENIDIDNGGTGPIQSIFTLPTAEGAAFGVYKSKSEPECLPGTKTDLLDNIAQWADDPQGKSIFWLIGRAGTVFSPDGKLLASASEKYKIRLWDTATGSPLRTLDGHTSWVNAAAFSPSDKLMASGSHDTTVKLWNTATGALLQTLEGHKSKVQTVAFSPDGGLLASGSDDKTIRFWNAVTGAPLRTLEGHTSKVHTVKFSPNGKILASASYDGTIRLWDVATGEPRHILNGYTCIGSAVAFSPDCKLIASVSGGQNSKVYVWDSANGVLLRILDGHTSYIKEVVFSADSKLLASASGDRTIRLWDTANGAPLRILEGHTSGIEAVAFSRDNKLLASASMDQTIRLWDVAAGAPPLILRGHADMIETVVFSPDGKLLASADSNSVMLWDTSVRAPLQTPNWHTEMITTVVFSPNGKLLASASWDGTVGLWNTTTGAPPQTLKGHTDIVGDVVFSPNGKLLASASSDRTVRLWSTATATPLQTLGGHAGGIGTVIFSPNGRLLASTSYEDYTAILWDVATGTLLHILDGHTSWVNAAAFSPSDKLMASGSHDTTVKLWNTATGALLQTLEGHKSKVQTVAFSPDGGLLASGSDDKTIRFWDAVTGAPLRTLEGHESEVRTVKFSPNGKILASASYDKTVKLWDTVTRALLQTLEGHKSKVQTVAFSPDGGLLASGSDDKTIRFWDAVTGAPLRTLEGHESEVRTVKFSPNGRLLASTSYEENIVIIWDAAAKTLLHILEGHTSSVNAAAFSPDGKILASASYDGTIRLWNTAAGVPLRILDAHKSGVQTVAFSPDGELLVSASCDATIRFWNRATGSLLRTLRGHTSAVRTVIFSPSSRLLASASDEDYIVIIWDAAAGTLLHMLDAHKSNVELVVFSPDGKTLASASVDNKIGLWDIATGALLQILDAHKSYIRAVAFSPNSKFLASASFDQIETLEGSVDRWTTIQEVLDLLEGRVGSWAARDPYAVEVVLMEPSRFPQTRIIDNAKCRDFLYRLAKDICLDAYDSVPDVTVEEQEELLVASKDQPAIKAEFGHPEVALTLTCLTYYYGGLEDSDLESCFDLLHKTDDPEGLNFLDRDEVKEIYEHFKFNKDVINFSLSELIFPREAKGFPHKLSTSGWDIAERKTNNTTGFSGTNDNRYLLPTSIQQLDLPQQLHTNSLVLMNILRKQNDTIITMRSSRNKAIEILKLTVEQDPTIQVLLDVGAVILERNNEQVATEWLRLDQSPNILGAVFFSTGDELLVMRKDGKVESFWTSALSHQLDRVLVYLDEAHTRGTDLKLLPNARAAVTLGLNLAKINSFKIQHGFPIWADQGFKYLKRKIAKDNFSSTENKAVLEEGLIEVESRPLIEMYGVDTPGEQMDVGPEVSPDAQIIQSWLKQFEAELPRGCGVQEEQERELDHELEEQPHIERPPAAEALEHYLDPAVSRLAQSGIFEVNESVFRHASSVFKDTLSEGQLELNAWPSNLFVTRDFAEAVDRRTGEHMDEYLRPVRWIMSTKKGLPLPLGYLGILALFSTIASAQRVSLPSCAQTCLSNAVFQSSCSEEDIRCLCRSAVYIDAATCCVRSTCEDNDIQQAEDYGVALCRVNGVVINVPSNCGGDGSTNTGAIVGGAVGGIAAIAFALLVWLLIRERRKRAAVEAALPPPPLMQPNLNSQSIWVGENAYSWNPQTSAQAKTQSLQPLAELNANVANNTIWRRTVQRRPSEANIREWLAAQRPKLKPSMPSTLHPVLPRGPPRKPKQSGHTLWVGNLPAGTTVLALKDYFAADQIESVFLILKSNCAFVNYKTEVACNEAMSRFHDSRFQGVRLVCRLPRTSSTRDASETECTIESLAQSASAQESSESLVVNLEPKTVFEMESQAKLQDSVYLSRKGKERYFIFKSLTLEDLDISVSTGIWATQTHNEPALNEAYSSAENVLLIFSANKSGEYYGYAHMASAISDEVASKIEWAPMTQNFDQVALPKAIYTPPTATAPRGRIIDDSSRGTIFWEAMEDSDLEDDSPPVEGITISKSWGRPFRVEWVSTFKVPFYRTRGLRNPYNLSREVKIARDGTEIEPSVGMKLLQMFHRGEPLPFDTENTAAYTTTGAIKTTSVSKIPQTIDS</sequence>
<dbReference type="CDD" id="cd00590">
    <property type="entry name" value="RRM_SF"/>
    <property type="match status" value="1"/>
</dbReference>
<dbReference type="GO" id="GO:0003824">
    <property type="term" value="F:catalytic activity"/>
    <property type="evidence" value="ECO:0007669"/>
    <property type="project" value="InterPro"/>
</dbReference>
<dbReference type="GO" id="GO:0009116">
    <property type="term" value="P:nucleoside metabolic process"/>
    <property type="evidence" value="ECO:0007669"/>
    <property type="project" value="InterPro"/>
</dbReference>
<dbReference type="SMART" id="SM00747">
    <property type="entry name" value="CFEM"/>
    <property type="match status" value="1"/>
</dbReference>
<name>A0AAD6NF39_DREDA</name>
<feature type="disulfide bond" evidence="16">
    <location>
        <begin position="1860"/>
        <end position="1867"/>
    </location>
</feature>
<dbReference type="InterPro" id="IPR012677">
    <property type="entry name" value="Nucleotide-bd_a/b_plait_sf"/>
</dbReference>
<feature type="repeat" description="WD" evidence="15">
    <location>
        <begin position="1011"/>
        <end position="1053"/>
    </location>
</feature>
<dbReference type="SUPFAM" id="SSF54928">
    <property type="entry name" value="RNA-binding domain, RBD"/>
    <property type="match status" value="1"/>
</dbReference>
<dbReference type="SUPFAM" id="SSF50969">
    <property type="entry name" value="YVTN repeat-like/Quinoprotein amine dehydrogenase"/>
    <property type="match status" value="1"/>
</dbReference>
<keyword evidence="7" id="KW-0732">Signal</keyword>
<dbReference type="InterPro" id="IPR015943">
    <property type="entry name" value="WD40/YVTN_repeat-like_dom_sf"/>
</dbReference>
<dbReference type="SUPFAM" id="SSF53167">
    <property type="entry name" value="Purine and uridine phosphorylases"/>
    <property type="match status" value="1"/>
</dbReference>
<evidence type="ECO:0000256" key="12">
    <source>
        <dbReference type="ARBA" id="ARBA00039789"/>
    </source>
</evidence>
<feature type="repeat" description="WD" evidence="15">
    <location>
        <begin position="758"/>
        <end position="799"/>
    </location>
</feature>
<keyword evidence="5 15" id="KW-0853">WD repeat</keyword>
<keyword evidence="16" id="KW-0349">Heme</keyword>
<dbReference type="SMART" id="SM00360">
    <property type="entry name" value="RRM"/>
    <property type="match status" value="1"/>
</dbReference>
<evidence type="ECO:0000313" key="22">
    <source>
        <dbReference type="EMBL" id="KAJ6255789.1"/>
    </source>
</evidence>
<evidence type="ECO:0000256" key="6">
    <source>
        <dbReference type="ARBA" id="ARBA00022622"/>
    </source>
</evidence>
<feature type="repeat" description="WD" evidence="15">
    <location>
        <begin position="1223"/>
        <end position="1248"/>
    </location>
</feature>
<evidence type="ECO:0000256" key="16">
    <source>
        <dbReference type="PROSITE-ProRule" id="PRU01356"/>
    </source>
</evidence>
<feature type="repeat" description="WD" evidence="15">
    <location>
        <begin position="633"/>
        <end position="666"/>
    </location>
</feature>
<dbReference type="PROSITE" id="PS50882">
    <property type="entry name" value="YTH"/>
    <property type="match status" value="1"/>
</dbReference>
<accession>A0AAD6NF39</accession>
<feature type="repeat" description="WD" evidence="15">
    <location>
        <begin position="716"/>
        <end position="757"/>
    </location>
</feature>
<dbReference type="GO" id="GO:0005576">
    <property type="term" value="C:extracellular region"/>
    <property type="evidence" value="ECO:0007669"/>
    <property type="project" value="UniProtKB-SubCell"/>
</dbReference>
<gene>
    <name evidence="22" type="ORF">Dda_9470</name>
</gene>
<dbReference type="InterPro" id="IPR035994">
    <property type="entry name" value="Nucleoside_phosphorylase_sf"/>
</dbReference>
<dbReference type="PROSITE" id="PS50102">
    <property type="entry name" value="RRM"/>
    <property type="match status" value="1"/>
</dbReference>
<feature type="repeat" description="WD" evidence="15">
    <location>
        <begin position="391"/>
        <end position="420"/>
    </location>
</feature>
<dbReference type="EMBL" id="JAQGDS010000020">
    <property type="protein sequence ID" value="KAJ6255789.1"/>
    <property type="molecule type" value="Genomic_DNA"/>
</dbReference>
<comment type="caution">
    <text evidence="22">The sequence shown here is derived from an EMBL/GenBank/DDBJ whole genome shotgun (WGS) entry which is preliminary data.</text>
</comment>
<keyword evidence="9 16" id="KW-1015">Disulfide bond</keyword>
<feature type="repeat" description="WD" evidence="15">
    <location>
        <begin position="1096"/>
        <end position="1137"/>
    </location>
</feature>
<dbReference type="GO" id="GO:0003723">
    <property type="term" value="F:RNA binding"/>
    <property type="evidence" value="ECO:0007669"/>
    <property type="project" value="UniProtKB-UniRule"/>
</dbReference>
<feature type="repeat" description="WD" evidence="15">
    <location>
        <begin position="969"/>
        <end position="1010"/>
    </location>
</feature>
<feature type="repeat" description="WD" evidence="15">
    <location>
        <begin position="843"/>
        <end position="884"/>
    </location>
</feature>
<feature type="domain" description="RRM" evidence="19">
    <location>
        <begin position="2062"/>
        <end position="2133"/>
    </location>
</feature>
<evidence type="ECO:0000256" key="11">
    <source>
        <dbReference type="ARBA" id="ARBA00038415"/>
    </source>
</evidence>
<comment type="similarity">
    <text evidence="11">Belongs to the WD repeat MDV1/CAF4 family.</text>
</comment>
<feature type="domain" description="CFEM" evidence="21">
    <location>
        <begin position="1818"/>
        <end position="1929"/>
    </location>
</feature>
<organism evidence="22 23">
    <name type="scientific">Drechslerella dactyloides</name>
    <name type="common">Nematode-trapping fungus</name>
    <name type="synonym">Arthrobotrys dactyloides</name>
    <dbReference type="NCBI Taxonomy" id="74499"/>
    <lineage>
        <taxon>Eukaryota</taxon>
        <taxon>Fungi</taxon>
        <taxon>Dikarya</taxon>
        <taxon>Ascomycota</taxon>
        <taxon>Pezizomycotina</taxon>
        <taxon>Orbiliomycetes</taxon>
        <taxon>Orbiliales</taxon>
        <taxon>Orbiliaceae</taxon>
        <taxon>Drechslerella</taxon>
    </lineage>
</organism>
<dbReference type="SMART" id="SM00320">
    <property type="entry name" value="WD40"/>
    <property type="match status" value="21"/>
</dbReference>
<feature type="region of interest" description="Disordered" evidence="17">
    <location>
        <begin position="2040"/>
        <end position="2061"/>
    </location>
</feature>
<dbReference type="Pfam" id="PF04146">
    <property type="entry name" value="YTH"/>
    <property type="match status" value="1"/>
</dbReference>
<keyword evidence="8" id="KW-0677">Repeat</keyword>
<dbReference type="Pfam" id="PF25701">
    <property type="entry name" value="RRM_YTH1"/>
    <property type="match status" value="1"/>
</dbReference>
<evidence type="ECO:0000256" key="17">
    <source>
        <dbReference type="SAM" id="MobiDB-lite"/>
    </source>
</evidence>
<dbReference type="Proteomes" id="UP001221413">
    <property type="component" value="Unassembled WGS sequence"/>
</dbReference>
<evidence type="ECO:0000259" key="20">
    <source>
        <dbReference type="PROSITE" id="PS50882"/>
    </source>
</evidence>
<keyword evidence="4" id="KW-0964">Secreted</keyword>
<feature type="repeat" description="WD" evidence="15">
    <location>
        <begin position="591"/>
        <end position="632"/>
    </location>
</feature>
<feature type="repeat" description="WD" evidence="15">
    <location>
        <begin position="463"/>
        <end position="504"/>
    </location>
</feature>
<dbReference type="CDD" id="cd00200">
    <property type="entry name" value="WD40"/>
    <property type="match status" value="2"/>
</dbReference>
<feature type="repeat" description="WD" evidence="15">
    <location>
        <begin position="927"/>
        <end position="968"/>
    </location>
</feature>
<keyword evidence="16" id="KW-0408">Iron</keyword>
<evidence type="ECO:0000259" key="19">
    <source>
        <dbReference type="PROSITE" id="PS50102"/>
    </source>
</evidence>
<dbReference type="CDD" id="cd21134">
    <property type="entry name" value="YTH"/>
    <property type="match status" value="1"/>
</dbReference>
<feature type="repeat" description="WD" evidence="15">
    <location>
        <begin position="675"/>
        <end position="715"/>
    </location>
</feature>
<feature type="repeat" description="WD" evidence="15">
    <location>
        <begin position="505"/>
        <end position="546"/>
    </location>
</feature>